<feature type="transmembrane region" description="Helical" evidence="1">
    <location>
        <begin position="177"/>
        <end position="197"/>
    </location>
</feature>
<accession>A0ABV6RXL9</accession>
<dbReference type="Proteomes" id="UP001589896">
    <property type="component" value="Unassembled WGS sequence"/>
</dbReference>
<feature type="transmembrane region" description="Helical" evidence="1">
    <location>
        <begin position="239"/>
        <end position="261"/>
    </location>
</feature>
<dbReference type="RefSeq" id="WP_386674867.1">
    <property type="nucleotide sequence ID" value="NZ_JBHLTG010000009.1"/>
</dbReference>
<feature type="transmembrane region" description="Helical" evidence="1">
    <location>
        <begin position="147"/>
        <end position="170"/>
    </location>
</feature>
<sequence length="316" mass="32297">MTDDTPGFADAASIVAPPPAVVEDHTPSLSLVVCLGIGAAAALIGLLPWLLTGMRLPLQNLWATVAPPEAMPIALLPLSQYSTTLIPGLLITGAGIAGLVARGIRHRLPRRGILGIALGVVLVYAIAGVQAWLVVAGGLERSDAARFYLNALVAVAIVSIALALAVLLLISRAPVPGATIGLSAAALAAGISLNSLLGQLETGPGSISWVLLGLAQWVPAVLVGTAIGWCGVRTAGRIVAVLVSVLALWIGAAAITAVSAATGTRILLQYPLEMLDYGFAVFRMAVGMPELVVPPLIAAVVVGVVVWLARRFLRKG</sequence>
<reference evidence="2 3" key="1">
    <citation type="submission" date="2024-09" db="EMBL/GenBank/DDBJ databases">
        <authorList>
            <person name="Sun Q."/>
            <person name="Mori K."/>
        </authorList>
    </citation>
    <scope>NUCLEOTIDE SEQUENCE [LARGE SCALE GENOMIC DNA]</scope>
    <source>
        <strain evidence="2 3">KCTC 23076</strain>
    </source>
</reference>
<evidence type="ECO:0000313" key="3">
    <source>
        <dbReference type="Proteomes" id="UP001589896"/>
    </source>
</evidence>
<comment type="caution">
    <text evidence="2">The sequence shown here is derived from an EMBL/GenBank/DDBJ whole genome shotgun (WGS) entry which is preliminary data.</text>
</comment>
<keyword evidence="1" id="KW-0472">Membrane</keyword>
<name>A0ABV6RXL9_9GAMM</name>
<keyword evidence="1" id="KW-1133">Transmembrane helix</keyword>
<feature type="transmembrane region" description="Helical" evidence="1">
    <location>
        <begin position="209"/>
        <end position="232"/>
    </location>
</feature>
<keyword evidence="3" id="KW-1185">Reference proteome</keyword>
<feature type="transmembrane region" description="Helical" evidence="1">
    <location>
        <begin position="113"/>
        <end position="135"/>
    </location>
</feature>
<gene>
    <name evidence="2" type="ORF">ACFFGH_28165</name>
</gene>
<keyword evidence="1" id="KW-0812">Transmembrane</keyword>
<dbReference type="EMBL" id="JBHLTG010000009">
    <property type="protein sequence ID" value="MFC0681724.1"/>
    <property type="molecule type" value="Genomic_DNA"/>
</dbReference>
<feature type="transmembrane region" description="Helical" evidence="1">
    <location>
        <begin position="29"/>
        <end position="51"/>
    </location>
</feature>
<feature type="transmembrane region" description="Helical" evidence="1">
    <location>
        <begin position="81"/>
        <end position="101"/>
    </location>
</feature>
<evidence type="ECO:0000256" key="1">
    <source>
        <dbReference type="SAM" id="Phobius"/>
    </source>
</evidence>
<feature type="transmembrane region" description="Helical" evidence="1">
    <location>
        <begin position="281"/>
        <end position="309"/>
    </location>
</feature>
<evidence type="ECO:0000313" key="2">
    <source>
        <dbReference type="EMBL" id="MFC0681724.1"/>
    </source>
</evidence>
<proteinExistence type="predicted"/>
<organism evidence="2 3">
    <name type="scientific">Lysobacter korlensis</name>
    <dbReference type="NCBI Taxonomy" id="553636"/>
    <lineage>
        <taxon>Bacteria</taxon>
        <taxon>Pseudomonadati</taxon>
        <taxon>Pseudomonadota</taxon>
        <taxon>Gammaproteobacteria</taxon>
        <taxon>Lysobacterales</taxon>
        <taxon>Lysobacteraceae</taxon>
        <taxon>Lysobacter</taxon>
    </lineage>
</organism>
<protein>
    <submittedName>
        <fullName evidence="2">Uncharacterized protein</fullName>
    </submittedName>
</protein>